<accession>A0A1X7VBQ6</accession>
<dbReference type="EnsemblMetazoa" id="XM_011404382.2">
    <property type="protein sequence ID" value="XP_011402684.2"/>
    <property type="gene ID" value="LOC105312051"/>
</dbReference>
<dbReference type="EnsemblMetazoa" id="Aqu2.1.37174_001">
    <property type="protein sequence ID" value="Aqu2.1.37174_001"/>
    <property type="gene ID" value="Aqu2.1.37174"/>
</dbReference>
<gene>
    <name evidence="1" type="primary">105312051</name>
</gene>
<evidence type="ECO:0000313" key="1">
    <source>
        <dbReference type="EnsemblMetazoa" id="Aqu2.1.37174_001"/>
    </source>
</evidence>
<sequence>MEDPVNRDPSGPGDTVPLPEVPLYWSDFVWSLEKLRHRAYSRKMTERDWYRINPLEMVLLGCQTLADDASASRDHGTFIMKMENLRERMCRIPRYWQRAIAVLSATIKGPETPSLIVQRCAAGIVNIWQGVHSNKLMKPSFVSWAIIHFRLFDLTQFLLTEKKKCLSPSTSEDIFNISVAIQEILSASKDLISDFQNETSLQEYNSSSPVAMIGLFVHILRTSSKDVSIPSSLDDLKSIYVVFLAYIKHEDWSNEFFLNPEVADRIIELTSCISLCTKELDKILTVVSNIVILLTSFNIEHSCVSSFLISLVQLFQERNQQLQKDAQISHDLLQLIYTILLSQPIEESLPMAQEFVTDYVRLLMTYSVEGYLSDSPVKFFLQLVEFVLSLVEQGTSPSLAIQVNLANLFGPFFGVNSHVVSTALLEYGFLSVCSKHKSALLTDGLQHIVNVWKLFPSIDRDAAQRKALRNHVKSLEICDSIINDIVNDVFSDVSSEVSSSSEITIPHLDDSEESNEITRAEQLKDRHERIVVLTHLLNLACSMVRNGDNICYMFASVLPRLFSSAPPSFVNKENREKLIKFFGEVPPPRDTSLMWRVDKKRLAISLLSLSTLSLENEMSTPFELCGIVMPKLARNLDTKNFTDEEKLSLSIDILYMTKKALLGGHGIEEFISHGFELLSSLLPQSISPDELKSFTKQLVQQLVTSGHSSLLFLIRNACVYMLYAFPEESSQIQQFFHTLIFKGKRNEIRSVFKVCRNPFNEGLFDNLRSYLYSYGKGEINNRQLLSLCEIILAVVDVTKSPSTHLSLPEEEELTDEERNEKETKKLNSIEVMKKLVLSTLKDVEGALAEKRFKKEVWESKLSQLSRLALFRTLFSNDLHEFHHHSSEELEKIFENMFPSEVLNSKEAMDILSLAALRIEHMLVPRYSALKILLTKMIKNYLTFDVGKDLTDPAEKLLARNNCLNTEVLSLERNSNDVQKLTSECFYSEQFWNNSFALKVKTDGSHSLEENMRQTLLACYSEFANILKEMNITHVSVNGEFVKSVNLFSEELTLSELKGHRSVAVRAIDQKLGGTREGRIHERKVALLTREDDIESDFEKQANAPIKPKTFTVLLNTNFFDCVKCCGGQIIGCYAPNGEHCERPLEIGIRADSGFLSIYDESGTEIENCEILLCNEGLYVFKAYTNGHPYDTSQVWIQAFNKLLEPLPENHSLSLVPAIIIPQNYPNPKTWDLLRRSVQPELTGSMLTCQHDFSAEWRTYYDHRPEKVRCGIDMILHPGFTLSSSDSRRPVYGRQRSRITKDFAGLVFEHVISHLLERDDLKPFRFLGKYMSQYISVLVEEGESRTDIISKGFDYERWVKTQTRTQSSQRKLKNKEEIVAQLVAFIQEKLMEWCLEADVKLMCEQSHKQLLQMRAFLGKWKSTDQAHIVKKYKEIQSILKESTVIVQMELLPRATQEEIIHWIYHNEDRVWRYRGGRCGHETLQQFMGFIGNIDSSNKVYPGVCSFMLPGKSKKDLNIEQDFNVDSLVGYSVGEMSTSLSNTSELPVSCYEVVLGWVNPKYQKLNLSINMYFSIIRRAPASFILCDVMQGSLERIIASNPLLRFLDFVGMAKYIVWRRQQSYTVQLQTGGTEQFEQVIFRVWPIRLAMWFERCFRRILFRKGYPQPLILDHV</sequence>
<proteinExistence type="predicted"/>
<protein>
    <submittedName>
        <fullName evidence="1">Uncharacterized protein</fullName>
    </submittedName>
</protein>
<reference evidence="2" key="1">
    <citation type="journal article" date="2010" name="Nature">
        <title>The Amphimedon queenslandica genome and the evolution of animal complexity.</title>
        <authorList>
            <person name="Srivastava M."/>
            <person name="Simakov O."/>
            <person name="Chapman J."/>
            <person name="Fahey B."/>
            <person name="Gauthier M.E."/>
            <person name="Mitros T."/>
            <person name="Richards G.S."/>
            <person name="Conaco C."/>
            <person name="Dacre M."/>
            <person name="Hellsten U."/>
            <person name="Larroux C."/>
            <person name="Putnam N.H."/>
            <person name="Stanke M."/>
            <person name="Adamska M."/>
            <person name="Darling A."/>
            <person name="Degnan S.M."/>
            <person name="Oakley T.H."/>
            <person name="Plachetzki D.C."/>
            <person name="Zhai Y."/>
            <person name="Adamski M."/>
            <person name="Calcino A."/>
            <person name="Cummins S.F."/>
            <person name="Goodstein D.M."/>
            <person name="Harris C."/>
            <person name="Jackson D.J."/>
            <person name="Leys S.P."/>
            <person name="Shu S."/>
            <person name="Woodcroft B.J."/>
            <person name="Vervoort M."/>
            <person name="Kosik K.S."/>
            <person name="Manning G."/>
            <person name="Degnan B.M."/>
            <person name="Rokhsar D.S."/>
        </authorList>
    </citation>
    <scope>NUCLEOTIDE SEQUENCE [LARGE SCALE GENOMIC DNA]</scope>
</reference>
<reference evidence="1" key="2">
    <citation type="submission" date="2017-05" db="UniProtKB">
        <authorList>
            <consortium name="EnsemblMetazoa"/>
        </authorList>
    </citation>
    <scope>IDENTIFICATION</scope>
</reference>
<dbReference type="KEGG" id="aqu:105312051"/>
<dbReference type="OrthoDB" id="5990151at2759"/>
<dbReference type="Proteomes" id="UP000007879">
    <property type="component" value="Unassembled WGS sequence"/>
</dbReference>
<organism evidence="1">
    <name type="scientific">Amphimedon queenslandica</name>
    <name type="common">Sponge</name>
    <dbReference type="NCBI Taxonomy" id="400682"/>
    <lineage>
        <taxon>Eukaryota</taxon>
        <taxon>Metazoa</taxon>
        <taxon>Porifera</taxon>
        <taxon>Demospongiae</taxon>
        <taxon>Heteroscleromorpha</taxon>
        <taxon>Haplosclerida</taxon>
        <taxon>Niphatidae</taxon>
        <taxon>Amphimedon</taxon>
    </lineage>
</organism>
<name>A0A1X7VBQ6_AMPQE</name>
<dbReference type="InParanoid" id="A0A1X7VBQ6"/>
<evidence type="ECO:0000313" key="2">
    <source>
        <dbReference type="Proteomes" id="UP000007879"/>
    </source>
</evidence>
<keyword evidence="2" id="KW-1185">Reference proteome</keyword>